<sequence>KKRTHRHSDPSLECAPLPLGRSSRSGDTALPASILPSTISQERACSAVITVGTMAKDAETTVTKPKRVRTGCLTCRRRHLKCDEAMPKCFNCRKSSRKCERGVRLNFLDALVGDPPVQRKASEWRVTFIDESRDIASEYKGGLLQYSHHTQHTTTSDRNRAAGAAEEANPGLKNGLGPACSYDPSQEGCLGSGNPRFPALQANPDHLVRHGSKAPSQSPDFDMRRPTSTSSTDETLAFNMHLMSTTSPQGRNDMQSPNALPVCEIAGSSRSSTQGHDVLTSGEYRGTFEDAGSSGEIMAVFDRPQHFNTSLGEVLYMKIYVEEVGNWLDTLNDEKLFSQQIPYHALKSTVLLNALLACGARQLSFKIPELKAKAIGYYNAAVHDLLQSVGDSTYDLSERATAAVVLHAYEIMSDTSPTCITKNTMPQELIQQCGWTAQSTGMAGACFWLNTWIEVAKSLAYSFHIAWEPDPGFDEAGNARLPNGVRLAEQEDVWLRRILSILAAIANFRALMRKQGVRNNFNGSSWDGSRLMEWQSLKRLCDDWDDSCPRAMRPVSYVEAADMAIGSKFPFIMLPTRTAKLARLFYHTSQSILAQTYPAEPFYADEETRSLELFHAHQVCGIVSQSQEASGIAPAASQCLIVAAAVLSDPAEQNEALKLIDRLDAQTGWRLDRDKVELVSKWARARGRV</sequence>
<dbReference type="InParanoid" id="A0A084QCJ6"/>
<proteinExistence type="predicted"/>
<dbReference type="InterPro" id="IPR036864">
    <property type="entry name" value="Zn2-C6_fun-type_DNA-bd_sf"/>
</dbReference>
<dbReference type="PANTHER" id="PTHR37534">
    <property type="entry name" value="TRANSCRIPTIONAL ACTIVATOR PROTEIN UGA3"/>
    <property type="match status" value="1"/>
</dbReference>
<dbReference type="GO" id="GO:0045944">
    <property type="term" value="P:positive regulation of transcription by RNA polymerase II"/>
    <property type="evidence" value="ECO:0007669"/>
    <property type="project" value="TreeGrafter"/>
</dbReference>
<feature type="region of interest" description="Disordered" evidence="2">
    <location>
        <begin position="150"/>
        <end position="231"/>
    </location>
</feature>
<dbReference type="AlphaFoldDB" id="A0A084QCJ6"/>
<dbReference type="CDD" id="cd00067">
    <property type="entry name" value="GAL4"/>
    <property type="match status" value="1"/>
</dbReference>
<evidence type="ECO:0000256" key="2">
    <source>
        <dbReference type="SAM" id="MobiDB-lite"/>
    </source>
</evidence>
<name>A0A084QCJ6_STAC4</name>
<evidence type="ECO:0000313" key="5">
    <source>
        <dbReference type="Proteomes" id="UP000028524"/>
    </source>
</evidence>
<dbReference type="Pfam" id="PF00172">
    <property type="entry name" value="Zn_clus"/>
    <property type="match status" value="1"/>
</dbReference>
<dbReference type="OrthoDB" id="4078573at2759"/>
<evidence type="ECO:0000313" key="4">
    <source>
        <dbReference type="EMBL" id="KFA61681.1"/>
    </source>
</evidence>
<evidence type="ECO:0000259" key="3">
    <source>
        <dbReference type="PROSITE" id="PS50048"/>
    </source>
</evidence>
<dbReference type="PROSITE" id="PS00463">
    <property type="entry name" value="ZN2_CY6_FUNGAL_1"/>
    <property type="match status" value="1"/>
</dbReference>
<dbReference type="EMBL" id="KL660839">
    <property type="protein sequence ID" value="KFA61681.1"/>
    <property type="molecule type" value="Genomic_DNA"/>
</dbReference>
<gene>
    <name evidence="4" type="ORF">S40285_03475</name>
</gene>
<keyword evidence="5" id="KW-1185">Reference proteome</keyword>
<dbReference type="SUPFAM" id="SSF57701">
    <property type="entry name" value="Zn2/Cys6 DNA-binding domain"/>
    <property type="match status" value="1"/>
</dbReference>
<evidence type="ECO:0000256" key="1">
    <source>
        <dbReference type="ARBA" id="ARBA00023242"/>
    </source>
</evidence>
<feature type="region of interest" description="Disordered" evidence="2">
    <location>
        <begin position="1"/>
        <end position="25"/>
    </location>
</feature>
<dbReference type="InterPro" id="IPR001138">
    <property type="entry name" value="Zn2Cys6_DnaBD"/>
</dbReference>
<dbReference type="GO" id="GO:0008270">
    <property type="term" value="F:zinc ion binding"/>
    <property type="evidence" value="ECO:0007669"/>
    <property type="project" value="InterPro"/>
</dbReference>
<dbReference type="GO" id="GO:0000976">
    <property type="term" value="F:transcription cis-regulatory region binding"/>
    <property type="evidence" value="ECO:0007669"/>
    <property type="project" value="TreeGrafter"/>
</dbReference>
<dbReference type="SMART" id="SM00066">
    <property type="entry name" value="GAL4"/>
    <property type="match status" value="1"/>
</dbReference>
<dbReference type="GO" id="GO:0000981">
    <property type="term" value="F:DNA-binding transcription factor activity, RNA polymerase II-specific"/>
    <property type="evidence" value="ECO:0007669"/>
    <property type="project" value="InterPro"/>
</dbReference>
<dbReference type="PROSITE" id="PS50048">
    <property type="entry name" value="ZN2_CY6_FUNGAL_2"/>
    <property type="match status" value="1"/>
</dbReference>
<dbReference type="OMA" id="KECRWNA"/>
<dbReference type="GO" id="GO:0005634">
    <property type="term" value="C:nucleus"/>
    <property type="evidence" value="ECO:0007669"/>
    <property type="project" value="TreeGrafter"/>
</dbReference>
<protein>
    <recommendedName>
        <fullName evidence="3">Zn(2)-C6 fungal-type domain-containing protein</fullName>
    </recommendedName>
</protein>
<feature type="non-terminal residue" evidence="4">
    <location>
        <position position="1"/>
    </location>
</feature>
<dbReference type="PANTHER" id="PTHR37534:SF40">
    <property type="entry name" value="ZN(2)-C6 FUNGAL-TYPE DOMAIN-CONTAINING PROTEIN"/>
    <property type="match status" value="1"/>
</dbReference>
<reference evidence="4 5" key="1">
    <citation type="journal article" date="2014" name="BMC Genomics">
        <title>Comparative genome sequencing reveals chemotype-specific gene clusters in the toxigenic black mold Stachybotrys.</title>
        <authorList>
            <person name="Semeiks J."/>
            <person name="Borek D."/>
            <person name="Otwinowski Z."/>
            <person name="Grishin N.V."/>
        </authorList>
    </citation>
    <scope>NUCLEOTIDE SEQUENCE [LARGE SCALE GENOMIC DNA]</scope>
    <source>
        <strain evidence="4 5">IBT 40285</strain>
    </source>
</reference>
<accession>A0A084QCJ6</accession>
<dbReference type="HOGENOM" id="CLU_008719_3_1_1"/>
<dbReference type="Gene3D" id="4.10.240.10">
    <property type="entry name" value="Zn(2)-C6 fungal-type DNA-binding domain"/>
    <property type="match status" value="1"/>
</dbReference>
<feature type="domain" description="Zn(2)-C6 fungal-type" evidence="3">
    <location>
        <begin position="71"/>
        <end position="99"/>
    </location>
</feature>
<keyword evidence="1" id="KW-0539">Nucleus</keyword>
<dbReference type="Proteomes" id="UP000028524">
    <property type="component" value="Unassembled WGS sequence"/>
</dbReference>
<organism evidence="4 5">
    <name type="scientific">Stachybotrys chlorohalonatus (strain IBT 40285)</name>
    <dbReference type="NCBI Taxonomy" id="1283841"/>
    <lineage>
        <taxon>Eukaryota</taxon>
        <taxon>Fungi</taxon>
        <taxon>Dikarya</taxon>
        <taxon>Ascomycota</taxon>
        <taxon>Pezizomycotina</taxon>
        <taxon>Sordariomycetes</taxon>
        <taxon>Hypocreomycetidae</taxon>
        <taxon>Hypocreales</taxon>
        <taxon>Stachybotryaceae</taxon>
        <taxon>Stachybotrys</taxon>
    </lineage>
</organism>
<feature type="compositionally biased region" description="Low complexity" evidence="2">
    <location>
        <begin position="161"/>
        <end position="171"/>
    </location>
</feature>
<dbReference type="STRING" id="1283841.A0A084QCJ6"/>